<evidence type="ECO:0000313" key="4">
    <source>
        <dbReference type="Proteomes" id="UP001049176"/>
    </source>
</evidence>
<feature type="transmembrane region" description="Helical" evidence="1">
    <location>
        <begin position="318"/>
        <end position="339"/>
    </location>
</feature>
<proteinExistence type="predicted"/>
<feature type="transmembrane region" description="Helical" evidence="1">
    <location>
        <begin position="250"/>
        <end position="273"/>
    </location>
</feature>
<sequence length="437" mass="49332">MALLLVAGRFRRTRFTSFCSPLLFVLSSGEQKMTERWRRSKPLYSPTYLRQSKLSSNRDCFSPREPLKCLSLSSWIVSSPLTRWINMAKVERNRKEEIALGMTLLGFLFSSILYGLFLSQLYTYYKRFPRDSVRIKALVAAIAFFNTVSVVLVSHSCWYYFVTTGNMKVAVWSMNVELTISMVISGIAESFLIYRVWMLSSRRTFLTYVLSLFAVAHFVSGLVSAVHFLGTKQTPYFSGVGLEPNIKIPSIIKLSSAAVCDTGIAIALCYYLQQKRTGYRRTDEIIDYLMILAINSGCLTSIASISCLLTYLIVPKTWVYLALCFVISRLYANTFLSALNTRQILQPTHEMDTPVLPNFRHPRNHPDISEKTPTQVYVITETITRSDSNMSDSSSRSTKALTVPSFEGVSSTPASPIVGVPEISGGSYRIEELPRYD</sequence>
<dbReference type="OrthoDB" id="2971182at2759"/>
<gene>
    <name evidence="3" type="ORF">E1B28_008266</name>
</gene>
<dbReference type="PANTHER" id="PTHR40465">
    <property type="entry name" value="CHROMOSOME 1, WHOLE GENOME SHOTGUN SEQUENCE"/>
    <property type="match status" value="1"/>
</dbReference>
<evidence type="ECO:0000313" key="3">
    <source>
        <dbReference type="EMBL" id="KAG7091865.1"/>
    </source>
</evidence>
<comment type="caution">
    <text evidence="3">The sequence shown here is derived from an EMBL/GenBank/DDBJ whole genome shotgun (WGS) entry which is preliminary data.</text>
</comment>
<dbReference type="EMBL" id="CM032185">
    <property type="protein sequence ID" value="KAG7091865.1"/>
    <property type="molecule type" value="Genomic_DNA"/>
</dbReference>
<reference evidence="3" key="1">
    <citation type="journal article" date="2021" name="Genome Biol. Evol.">
        <title>The assembled and annotated genome of the fairy-ring fungus Marasmius oreades.</title>
        <authorList>
            <person name="Hiltunen M."/>
            <person name="Ament-Velasquez S.L."/>
            <person name="Johannesson H."/>
        </authorList>
    </citation>
    <scope>NUCLEOTIDE SEQUENCE</scope>
    <source>
        <strain evidence="3">03SP1</strain>
    </source>
</reference>
<dbReference type="PANTHER" id="PTHR40465:SF1">
    <property type="entry name" value="DUF6534 DOMAIN-CONTAINING PROTEIN"/>
    <property type="match status" value="1"/>
</dbReference>
<dbReference type="GeneID" id="66077342"/>
<keyword evidence="1" id="KW-0812">Transmembrane</keyword>
<keyword evidence="1" id="KW-1133">Transmembrane helix</keyword>
<accession>A0A9P7US79</accession>
<evidence type="ECO:0000259" key="2">
    <source>
        <dbReference type="Pfam" id="PF20152"/>
    </source>
</evidence>
<feature type="transmembrane region" description="Helical" evidence="1">
    <location>
        <begin position="137"/>
        <end position="161"/>
    </location>
</feature>
<dbReference type="AlphaFoldDB" id="A0A9P7US79"/>
<feature type="transmembrane region" description="Helical" evidence="1">
    <location>
        <begin position="205"/>
        <end position="230"/>
    </location>
</feature>
<keyword evidence="1" id="KW-0472">Membrane</keyword>
<dbReference type="InterPro" id="IPR045339">
    <property type="entry name" value="DUF6534"/>
</dbReference>
<protein>
    <recommendedName>
        <fullName evidence="2">DUF6534 domain-containing protein</fullName>
    </recommendedName>
</protein>
<dbReference type="RefSeq" id="XP_043008335.1">
    <property type="nucleotide sequence ID" value="XM_043153051.1"/>
</dbReference>
<name>A0A9P7US79_9AGAR</name>
<dbReference type="Pfam" id="PF20152">
    <property type="entry name" value="DUF6534"/>
    <property type="match status" value="1"/>
</dbReference>
<organism evidence="3 4">
    <name type="scientific">Marasmius oreades</name>
    <name type="common">fairy-ring Marasmius</name>
    <dbReference type="NCBI Taxonomy" id="181124"/>
    <lineage>
        <taxon>Eukaryota</taxon>
        <taxon>Fungi</taxon>
        <taxon>Dikarya</taxon>
        <taxon>Basidiomycota</taxon>
        <taxon>Agaricomycotina</taxon>
        <taxon>Agaricomycetes</taxon>
        <taxon>Agaricomycetidae</taxon>
        <taxon>Agaricales</taxon>
        <taxon>Marasmiineae</taxon>
        <taxon>Marasmiaceae</taxon>
        <taxon>Marasmius</taxon>
    </lineage>
</organism>
<dbReference type="Proteomes" id="UP001049176">
    <property type="component" value="Chromosome 5"/>
</dbReference>
<evidence type="ECO:0000256" key="1">
    <source>
        <dbReference type="SAM" id="Phobius"/>
    </source>
</evidence>
<feature type="transmembrane region" description="Helical" evidence="1">
    <location>
        <begin position="173"/>
        <end position="193"/>
    </location>
</feature>
<keyword evidence="4" id="KW-1185">Reference proteome</keyword>
<feature type="transmembrane region" description="Helical" evidence="1">
    <location>
        <begin position="98"/>
        <end position="125"/>
    </location>
</feature>
<feature type="transmembrane region" description="Helical" evidence="1">
    <location>
        <begin position="285"/>
        <end position="312"/>
    </location>
</feature>
<feature type="domain" description="DUF6534" evidence="2">
    <location>
        <begin position="257"/>
        <end position="343"/>
    </location>
</feature>
<dbReference type="KEGG" id="more:E1B28_008266"/>